<dbReference type="FunFam" id="2.60.40.1730:FF:000002">
    <property type="entry name" value="Aminopeptidase"/>
    <property type="match status" value="1"/>
</dbReference>
<keyword evidence="20" id="KW-1185">Reference proteome</keyword>
<dbReference type="SUPFAM" id="SSF55486">
    <property type="entry name" value="Metalloproteases ('zincins'), catalytic domain"/>
    <property type="match status" value="1"/>
</dbReference>
<evidence type="ECO:0000256" key="5">
    <source>
        <dbReference type="ARBA" id="ARBA00022670"/>
    </source>
</evidence>
<dbReference type="Proteomes" id="UP000663829">
    <property type="component" value="Unassembled WGS sequence"/>
</dbReference>
<comment type="similarity">
    <text evidence="2 14">Belongs to the peptidase M1 family.</text>
</comment>
<dbReference type="EMBL" id="CAJNOQ010006746">
    <property type="protein sequence ID" value="CAF1146187.1"/>
    <property type="molecule type" value="Genomic_DNA"/>
</dbReference>
<dbReference type="OrthoDB" id="275509at2759"/>
<evidence type="ECO:0000259" key="15">
    <source>
        <dbReference type="Pfam" id="PF01433"/>
    </source>
</evidence>
<dbReference type="Proteomes" id="UP000681722">
    <property type="component" value="Unassembled WGS sequence"/>
</dbReference>
<evidence type="ECO:0000256" key="7">
    <source>
        <dbReference type="ARBA" id="ARBA00022801"/>
    </source>
</evidence>
<dbReference type="GO" id="GO:0042277">
    <property type="term" value="F:peptide binding"/>
    <property type="evidence" value="ECO:0007669"/>
    <property type="project" value="TreeGrafter"/>
</dbReference>
<dbReference type="GO" id="GO:0008270">
    <property type="term" value="F:zinc ion binding"/>
    <property type="evidence" value="ECO:0007669"/>
    <property type="project" value="UniProtKB-UniRule"/>
</dbReference>
<feature type="domain" description="ERAP1-like C-terminal" evidence="16">
    <location>
        <begin position="558"/>
        <end position="880"/>
    </location>
</feature>
<dbReference type="Pfam" id="PF01433">
    <property type="entry name" value="Peptidase_M1"/>
    <property type="match status" value="1"/>
</dbReference>
<feature type="active site" description="Proton acceptor" evidence="11">
    <location>
        <position position="326"/>
    </location>
</feature>
<evidence type="ECO:0000256" key="6">
    <source>
        <dbReference type="ARBA" id="ARBA00022723"/>
    </source>
</evidence>
<evidence type="ECO:0000259" key="17">
    <source>
        <dbReference type="Pfam" id="PF17900"/>
    </source>
</evidence>
<evidence type="ECO:0000313" key="20">
    <source>
        <dbReference type="Proteomes" id="UP000663829"/>
    </source>
</evidence>
<comment type="subcellular location">
    <subcellularLocation>
        <location evidence="1">Cytoplasm</location>
    </subcellularLocation>
</comment>
<dbReference type="EC" id="3.4.11.-" evidence="14"/>
<feature type="binding site" evidence="12">
    <location>
        <position position="348"/>
    </location>
    <ligand>
        <name>Zn(2+)</name>
        <dbReference type="ChEBI" id="CHEBI:29105"/>
        <note>catalytic</note>
    </ligand>
</feature>
<keyword evidence="5 14" id="KW-0645">Protease</keyword>
<evidence type="ECO:0000256" key="12">
    <source>
        <dbReference type="PIRSR" id="PIRSR634016-3"/>
    </source>
</evidence>
<dbReference type="Pfam" id="PF17900">
    <property type="entry name" value="Peptidase_M1_N"/>
    <property type="match status" value="1"/>
</dbReference>
<dbReference type="PANTHER" id="PTHR11533:SF174">
    <property type="entry name" value="PUROMYCIN-SENSITIVE AMINOPEPTIDASE-RELATED"/>
    <property type="match status" value="1"/>
</dbReference>
<dbReference type="GO" id="GO:0070006">
    <property type="term" value="F:metalloaminopeptidase activity"/>
    <property type="evidence" value="ECO:0007669"/>
    <property type="project" value="TreeGrafter"/>
</dbReference>
<proteinExistence type="inferred from homology"/>
<name>A0A814SC00_9BILA</name>
<dbReference type="Gene3D" id="2.60.40.1730">
    <property type="entry name" value="tricorn interacting facor f3 domain"/>
    <property type="match status" value="1"/>
</dbReference>
<dbReference type="Gene3D" id="2.60.40.1910">
    <property type="match status" value="1"/>
</dbReference>
<keyword evidence="6 12" id="KW-0479">Metal-binding</keyword>
<organism evidence="18 20">
    <name type="scientific">Didymodactylos carnosus</name>
    <dbReference type="NCBI Taxonomy" id="1234261"/>
    <lineage>
        <taxon>Eukaryota</taxon>
        <taxon>Metazoa</taxon>
        <taxon>Spiralia</taxon>
        <taxon>Gnathifera</taxon>
        <taxon>Rotifera</taxon>
        <taxon>Eurotatoria</taxon>
        <taxon>Bdelloidea</taxon>
        <taxon>Philodinida</taxon>
        <taxon>Philodinidae</taxon>
        <taxon>Didymodactylos</taxon>
    </lineage>
</organism>
<dbReference type="InterPro" id="IPR034016">
    <property type="entry name" value="M1_APN-typ"/>
</dbReference>
<evidence type="ECO:0000256" key="2">
    <source>
        <dbReference type="ARBA" id="ARBA00010136"/>
    </source>
</evidence>
<dbReference type="Gene3D" id="1.25.50.20">
    <property type="match status" value="1"/>
</dbReference>
<protein>
    <recommendedName>
        <fullName evidence="14">Aminopeptidase</fullName>
        <ecNumber evidence="14">3.4.11.-</ecNumber>
    </recommendedName>
</protein>
<dbReference type="PRINTS" id="PR00756">
    <property type="entry name" value="ALADIPTASE"/>
</dbReference>
<comment type="cofactor">
    <cofactor evidence="12 14">
        <name>Zn(2+)</name>
        <dbReference type="ChEBI" id="CHEBI:29105"/>
    </cofactor>
    <text evidence="12 14">Binds 1 zinc ion per subunit.</text>
</comment>
<keyword evidence="3 14" id="KW-0031">Aminopeptidase</keyword>
<evidence type="ECO:0000256" key="8">
    <source>
        <dbReference type="ARBA" id="ARBA00022833"/>
    </source>
</evidence>
<accession>A0A814SC00</accession>
<dbReference type="InterPro" id="IPR024571">
    <property type="entry name" value="ERAP1-like_C_dom"/>
</dbReference>
<reference evidence="18" key="1">
    <citation type="submission" date="2021-02" db="EMBL/GenBank/DDBJ databases">
        <authorList>
            <person name="Nowell W R."/>
        </authorList>
    </citation>
    <scope>NUCLEOTIDE SEQUENCE</scope>
</reference>
<evidence type="ECO:0000256" key="3">
    <source>
        <dbReference type="ARBA" id="ARBA00022438"/>
    </source>
</evidence>
<dbReference type="InterPro" id="IPR014782">
    <property type="entry name" value="Peptidase_M1_dom"/>
</dbReference>
<keyword evidence="9 14" id="KW-0482">Metalloprotease</keyword>
<dbReference type="InterPro" id="IPR042097">
    <property type="entry name" value="Aminopeptidase_N-like_N_sf"/>
</dbReference>
<evidence type="ECO:0000256" key="9">
    <source>
        <dbReference type="ARBA" id="ARBA00023049"/>
    </source>
</evidence>
<dbReference type="Pfam" id="PF11838">
    <property type="entry name" value="ERAP1_C"/>
    <property type="match status" value="1"/>
</dbReference>
<dbReference type="GO" id="GO:0005615">
    <property type="term" value="C:extracellular space"/>
    <property type="evidence" value="ECO:0007669"/>
    <property type="project" value="TreeGrafter"/>
</dbReference>
<evidence type="ECO:0000256" key="4">
    <source>
        <dbReference type="ARBA" id="ARBA00022490"/>
    </source>
</evidence>
<dbReference type="GO" id="GO:0043171">
    <property type="term" value="P:peptide catabolic process"/>
    <property type="evidence" value="ECO:0007669"/>
    <property type="project" value="TreeGrafter"/>
</dbReference>
<evidence type="ECO:0000256" key="1">
    <source>
        <dbReference type="ARBA" id="ARBA00004496"/>
    </source>
</evidence>
<evidence type="ECO:0000256" key="11">
    <source>
        <dbReference type="PIRSR" id="PIRSR634016-1"/>
    </source>
</evidence>
<dbReference type="InterPro" id="IPR001930">
    <property type="entry name" value="Peptidase_M1"/>
</dbReference>
<dbReference type="FunFam" id="1.25.50.20:FF:000002">
    <property type="entry name" value="Aminopeptidase"/>
    <property type="match status" value="1"/>
</dbReference>
<dbReference type="GO" id="GO:0016020">
    <property type="term" value="C:membrane"/>
    <property type="evidence" value="ECO:0007669"/>
    <property type="project" value="TreeGrafter"/>
</dbReference>
<keyword evidence="8 12" id="KW-0862">Zinc</keyword>
<feature type="non-terminal residue" evidence="18">
    <location>
        <position position="1"/>
    </location>
</feature>
<dbReference type="SUPFAM" id="SSF63737">
    <property type="entry name" value="Leukotriene A4 hydrolase N-terminal domain"/>
    <property type="match status" value="1"/>
</dbReference>
<gene>
    <name evidence="18" type="ORF">GPM918_LOCUS20942</name>
    <name evidence="19" type="ORF">SRO942_LOCUS20938</name>
</gene>
<dbReference type="FunFam" id="2.60.40.1910:FF:000002">
    <property type="entry name" value="Aminopeptidase"/>
    <property type="match status" value="1"/>
</dbReference>
<feature type="binding site" evidence="12">
    <location>
        <position position="329"/>
    </location>
    <ligand>
        <name>Zn(2+)</name>
        <dbReference type="ChEBI" id="CHEBI:29105"/>
        <note>catalytic</note>
    </ligand>
</feature>
<evidence type="ECO:0000313" key="19">
    <source>
        <dbReference type="EMBL" id="CAF3909771.1"/>
    </source>
</evidence>
<dbReference type="GO" id="GO:0016285">
    <property type="term" value="F:alanyl aminopeptidase activity"/>
    <property type="evidence" value="ECO:0007669"/>
    <property type="project" value="UniProtKB-EC"/>
</dbReference>
<dbReference type="AlphaFoldDB" id="A0A814SC00"/>
<dbReference type="InterPro" id="IPR050344">
    <property type="entry name" value="Peptidase_M1_aminopeptidases"/>
</dbReference>
<dbReference type="CDD" id="cd09601">
    <property type="entry name" value="M1_APN-Q_like"/>
    <property type="match status" value="1"/>
</dbReference>
<feature type="site" description="Transition state stabilizer" evidence="13">
    <location>
        <position position="417"/>
    </location>
</feature>
<dbReference type="EMBL" id="CAJOBC010006745">
    <property type="protein sequence ID" value="CAF3909771.1"/>
    <property type="molecule type" value="Genomic_DNA"/>
</dbReference>
<feature type="domain" description="Aminopeptidase N-like N-terminal" evidence="17">
    <location>
        <begin position="31"/>
        <end position="218"/>
    </location>
</feature>
<evidence type="ECO:0000256" key="14">
    <source>
        <dbReference type="RuleBase" id="RU364040"/>
    </source>
</evidence>
<sequence>LYSILKFSEMSAITSSPDITPSYDRLPNTVVPVHYQLIINTNFENFTFSGHVIIDIKITKSVDSIVLHGSELTIDNARFYKNNDNTTSQNGNVTYDKKNEQIKFKFDKLIQAGEGKLDILFTGIINDQLRGFYRTQHKTAHENSKYGACTQFQPADCRRAFPSWDEPSFKATFSITLRVPKHLLALSNMPVKSEQIDKNNDSMKIVEFDVTPIMSTYLVAYVIGEYDYVEQTDPNGVLVRVYTPIGKKEQGLFALETTSRILPFYADYFGIKYPLAKLDLIAVPDFGAGAMENWGLITFCETYLLIDNHTSTQKSRQEAALVIAHELAHQWFGNLVTMTWWDDLWLNEGIDILFCFASWVEYLAVDHIYPEYDIWTQFVASTLADCMIPDALRNSHPIEMPISKASEIDEIFDEISYEKGSSIIRLLHSYIGNEAFQKGLSNYLKEYAYRNTITDNLWQHLSKTAQNKPVSEVLSTWTKQMGYPLLTVSQEQQGNNRVLTVEQSRFLADGSVDDENLLWKIPITICTKSNPNEIVHQVFLNGEKKKQFVLEKIPESDWIKLNLFSVGIYRVKYPSKMLDDLLVGIHDHTLSPQDRFNVQNDLYALSHAGISSYIDYLKLLRSYKQEDNYTVWKSIVGQLSDLSSILEYRPDLYDLYKKFIIDLLSQIYLKLEWDPRPNEGSQTPMLRSSILTQMALNGHQKTIDEAKIRFQQYLKISEDNNAINPINPNIRGVIYLVMAKDGNQQTYEQLKTLYLKADSQEEKVRLLVALCYFDDPNIIRQALDFVFDTKDVRAQDQTIGFSACSHNVVGRELCWSYLQKNWQTIVDRFGERDPHLIDFVDHLLPDFVTEEKANEIEAFFSEHETPLLDRTIKKALEQIQTRADVLKREEENIRKFLMEHVGV</sequence>
<feature type="domain" description="Peptidase M1 membrane alanine aminopeptidase" evidence="15">
    <location>
        <begin position="253"/>
        <end position="477"/>
    </location>
</feature>
<comment type="caution">
    <text evidence="18">The sequence shown here is derived from an EMBL/GenBank/DDBJ whole genome shotgun (WGS) entry which is preliminary data.</text>
</comment>
<comment type="catalytic activity">
    <reaction evidence="10">
        <text>Release of an N-terminal amino acid, preferentially alanine, from a wide range of peptides, amides and arylamides.</text>
        <dbReference type="EC" id="3.4.11.14"/>
    </reaction>
</comment>
<dbReference type="InterPro" id="IPR045357">
    <property type="entry name" value="Aminopeptidase_N-like_N"/>
</dbReference>
<evidence type="ECO:0000259" key="16">
    <source>
        <dbReference type="Pfam" id="PF11838"/>
    </source>
</evidence>
<evidence type="ECO:0000256" key="13">
    <source>
        <dbReference type="PIRSR" id="PIRSR634016-4"/>
    </source>
</evidence>
<keyword evidence="4" id="KW-0963">Cytoplasm</keyword>
<keyword evidence="7 14" id="KW-0378">Hydrolase</keyword>
<dbReference type="GO" id="GO:0006508">
    <property type="term" value="P:proteolysis"/>
    <property type="evidence" value="ECO:0007669"/>
    <property type="project" value="UniProtKB-KW"/>
</dbReference>
<dbReference type="GO" id="GO:0005737">
    <property type="term" value="C:cytoplasm"/>
    <property type="evidence" value="ECO:0007669"/>
    <property type="project" value="UniProtKB-SubCell"/>
</dbReference>
<dbReference type="FunFam" id="1.10.390.10:FF:000001">
    <property type="entry name" value="Aminopeptidase"/>
    <property type="match status" value="1"/>
</dbReference>
<dbReference type="InterPro" id="IPR027268">
    <property type="entry name" value="Peptidase_M4/M1_CTD_sf"/>
</dbReference>
<evidence type="ECO:0000256" key="10">
    <source>
        <dbReference type="ARBA" id="ARBA00052895"/>
    </source>
</evidence>
<dbReference type="PANTHER" id="PTHR11533">
    <property type="entry name" value="PROTEASE M1 ZINC METALLOPROTEASE"/>
    <property type="match status" value="1"/>
</dbReference>
<evidence type="ECO:0000313" key="18">
    <source>
        <dbReference type="EMBL" id="CAF1146187.1"/>
    </source>
</evidence>
<feature type="binding site" evidence="12">
    <location>
        <position position="325"/>
    </location>
    <ligand>
        <name>Zn(2+)</name>
        <dbReference type="ChEBI" id="CHEBI:29105"/>
        <note>catalytic</note>
    </ligand>
</feature>
<dbReference type="Gene3D" id="1.10.390.10">
    <property type="entry name" value="Neutral Protease Domain 2"/>
    <property type="match status" value="1"/>
</dbReference>